<name>W4JSL4_HETIT</name>
<dbReference type="Proteomes" id="UP000030671">
    <property type="component" value="Unassembled WGS sequence"/>
</dbReference>
<dbReference type="RefSeq" id="XP_009552090.1">
    <property type="nucleotide sequence ID" value="XM_009553795.1"/>
</dbReference>
<accession>W4JSL4</accession>
<proteinExistence type="predicted"/>
<keyword evidence="2" id="KW-1185">Reference proteome</keyword>
<gene>
    <name evidence="1" type="ORF">HETIRDRAFT_162623</name>
</gene>
<dbReference type="GeneID" id="20667785"/>
<dbReference type="AlphaFoldDB" id="W4JSL4"/>
<dbReference type="EMBL" id="KI925465">
    <property type="protein sequence ID" value="ETW75846.1"/>
    <property type="molecule type" value="Genomic_DNA"/>
</dbReference>
<evidence type="ECO:0000313" key="1">
    <source>
        <dbReference type="EMBL" id="ETW75846.1"/>
    </source>
</evidence>
<organism evidence="1 2">
    <name type="scientific">Heterobasidion irregulare (strain TC 32-1)</name>
    <dbReference type="NCBI Taxonomy" id="747525"/>
    <lineage>
        <taxon>Eukaryota</taxon>
        <taxon>Fungi</taxon>
        <taxon>Dikarya</taxon>
        <taxon>Basidiomycota</taxon>
        <taxon>Agaricomycotina</taxon>
        <taxon>Agaricomycetes</taxon>
        <taxon>Russulales</taxon>
        <taxon>Bondarzewiaceae</taxon>
        <taxon>Heterobasidion</taxon>
        <taxon>Heterobasidion annosum species complex</taxon>
    </lineage>
</organism>
<reference evidence="1 2" key="1">
    <citation type="journal article" date="2012" name="New Phytol.">
        <title>Insight into trade-off between wood decay and parasitism from the genome of a fungal forest pathogen.</title>
        <authorList>
            <person name="Olson A."/>
            <person name="Aerts A."/>
            <person name="Asiegbu F."/>
            <person name="Belbahri L."/>
            <person name="Bouzid O."/>
            <person name="Broberg A."/>
            <person name="Canback B."/>
            <person name="Coutinho P.M."/>
            <person name="Cullen D."/>
            <person name="Dalman K."/>
            <person name="Deflorio G."/>
            <person name="van Diepen L.T."/>
            <person name="Dunand C."/>
            <person name="Duplessis S."/>
            <person name="Durling M."/>
            <person name="Gonthier P."/>
            <person name="Grimwood J."/>
            <person name="Fossdal C.G."/>
            <person name="Hansson D."/>
            <person name="Henrissat B."/>
            <person name="Hietala A."/>
            <person name="Himmelstrand K."/>
            <person name="Hoffmeister D."/>
            <person name="Hogberg N."/>
            <person name="James T.Y."/>
            <person name="Karlsson M."/>
            <person name="Kohler A."/>
            <person name="Kues U."/>
            <person name="Lee Y.H."/>
            <person name="Lin Y.C."/>
            <person name="Lind M."/>
            <person name="Lindquist E."/>
            <person name="Lombard V."/>
            <person name="Lucas S."/>
            <person name="Lunden K."/>
            <person name="Morin E."/>
            <person name="Murat C."/>
            <person name="Park J."/>
            <person name="Raffaello T."/>
            <person name="Rouze P."/>
            <person name="Salamov A."/>
            <person name="Schmutz J."/>
            <person name="Solheim H."/>
            <person name="Stahlberg J."/>
            <person name="Velez H."/>
            <person name="de Vries R.P."/>
            <person name="Wiebenga A."/>
            <person name="Woodward S."/>
            <person name="Yakovlev I."/>
            <person name="Garbelotto M."/>
            <person name="Martin F."/>
            <person name="Grigoriev I.V."/>
            <person name="Stenlid J."/>
        </authorList>
    </citation>
    <scope>NUCLEOTIDE SEQUENCE [LARGE SCALE GENOMIC DNA]</scope>
    <source>
        <strain evidence="1 2">TC 32-1</strain>
    </source>
</reference>
<evidence type="ECO:0000313" key="2">
    <source>
        <dbReference type="Proteomes" id="UP000030671"/>
    </source>
</evidence>
<dbReference type="KEGG" id="hir:HETIRDRAFT_162623"/>
<dbReference type="InParanoid" id="W4JSL4"/>
<protein>
    <submittedName>
        <fullName evidence="1">Uncharacterized protein</fullName>
    </submittedName>
</protein>
<dbReference type="HOGENOM" id="CLU_2306515_0_0_1"/>
<sequence length="100" mass="11068">MAAFKLKLVAWKARDIIPVKIETVKRRVDACYRRFMIAGITGIRQEIKGQIVNCIQDAQSSQAKAVRLIGADDMDKGDMKNALIRAKEASTSGLVRGVHI</sequence>